<dbReference type="AlphaFoldDB" id="A0A952KIT2"/>
<sequence length="142" mass="15240">MVGIVHVTPAIWIRDEDGSPICLGDADDLADWLGRRCASLMRTPSIGERQVLALEQLLARVEAVIDAGDPYLPAELRRDIVATIVGLNGVFVTAAMPAGDGPALVSPDNPPPVTGRTDAARRSGRPTLRLHITAERRGPYRN</sequence>
<gene>
    <name evidence="2" type="ORF">JF625_18315</name>
</gene>
<name>A0A952KIT2_9PROT</name>
<comment type="caution">
    <text evidence="2">The sequence shown here is derived from an EMBL/GenBank/DDBJ whole genome shotgun (WGS) entry which is preliminary data.</text>
</comment>
<evidence type="ECO:0000256" key="1">
    <source>
        <dbReference type="SAM" id="MobiDB-lite"/>
    </source>
</evidence>
<evidence type="ECO:0000313" key="2">
    <source>
        <dbReference type="EMBL" id="MBW8727086.1"/>
    </source>
</evidence>
<reference evidence="2" key="1">
    <citation type="submission" date="2020-06" db="EMBL/GenBank/DDBJ databases">
        <title>Stable isotope informed genome-resolved metagenomics uncovers potential trophic interactions in rhizosphere soil.</title>
        <authorList>
            <person name="Starr E.P."/>
            <person name="Shi S."/>
            <person name="Blazewicz S.J."/>
            <person name="Koch B.J."/>
            <person name="Probst A.J."/>
            <person name="Hungate B.A."/>
            <person name="Pett-Ridge J."/>
            <person name="Firestone M.K."/>
            <person name="Banfield J.F."/>
        </authorList>
    </citation>
    <scope>NUCLEOTIDE SEQUENCE</scope>
    <source>
        <strain evidence="2">YM_69_17</strain>
    </source>
</reference>
<dbReference type="Proteomes" id="UP000700706">
    <property type="component" value="Unassembled WGS sequence"/>
</dbReference>
<proteinExistence type="predicted"/>
<dbReference type="EMBL" id="JAEKLZ010000252">
    <property type="protein sequence ID" value="MBW8727086.1"/>
    <property type="molecule type" value="Genomic_DNA"/>
</dbReference>
<accession>A0A952KIT2</accession>
<protein>
    <submittedName>
        <fullName evidence="2">Uncharacterized protein</fullName>
    </submittedName>
</protein>
<feature type="region of interest" description="Disordered" evidence="1">
    <location>
        <begin position="100"/>
        <end position="127"/>
    </location>
</feature>
<evidence type="ECO:0000313" key="3">
    <source>
        <dbReference type="Proteomes" id="UP000700706"/>
    </source>
</evidence>
<organism evidence="2 3">
    <name type="scientific">Inquilinus limosus</name>
    <dbReference type="NCBI Taxonomy" id="171674"/>
    <lineage>
        <taxon>Bacteria</taxon>
        <taxon>Pseudomonadati</taxon>
        <taxon>Pseudomonadota</taxon>
        <taxon>Alphaproteobacteria</taxon>
        <taxon>Rhodospirillales</taxon>
        <taxon>Rhodospirillaceae</taxon>
        <taxon>Inquilinus</taxon>
    </lineage>
</organism>